<evidence type="ECO:0000313" key="1">
    <source>
        <dbReference type="EMBL" id="GAI60509.1"/>
    </source>
</evidence>
<sequence length="204" mass="24221">IVENSAYKALIYTICIPLQLEEAGIKQLFEEMKAILFQFNMSEADKIRLKLSGKDEEIHEFFLDNYENIQKHLKIDEVEKLVGQLTKFARKKGRILDFFYCLSKMNGLEEWKRRVSSEILIILEQRLENFFKKIALDQNIASKQDAEKLEKIKNFIQGFRTLPFPEEATKFLLDEVPSDLYRAEGWKELRTKFKQQFENTRIRG</sequence>
<accession>X1RYD6</accession>
<organism evidence="1">
    <name type="scientific">marine sediment metagenome</name>
    <dbReference type="NCBI Taxonomy" id="412755"/>
    <lineage>
        <taxon>unclassified sequences</taxon>
        <taxon>metagenomes</taxon>
        <taxon>ecological metagenomes</taxon>
    </lineage>
</organism>
<name>X1RYD6_9ZZZZ</name>
<feature type="non-terminal residue" evidence="1">
    <location>
        <position position="1"/>
    </location>
</feature>
<comment type="caution">
    <text evidence="1">The sequence shown here is derived from an EMBL/GenBank/DDBJ whole genome shotgun (WGS) entry which is preliminary data.</text>
</comment>
<protein>
    <submittedName>
        <fullName evidence="1">Uncharacterized protein</fullName>
    </submittedName>
</protein>
<gene>
    <name evidence="1" type="ORF">S12H4_00995</name>
</gene>
<proteinExistence type="predicted"/>
<dbReference type="EMBL" id="BARW01000169">
    <property type="protein sequence ID" value="GAI60509.1"/>
    <property type="molecule type" value="Genomic_DNA"/>
</dbReference>
<reference evidence="1" key="1">
    <citation type="journal article" date="2014" name="Front. Microbiol.">
        <title>High frequency of phylogenetically diverse reductive dehalogenase-homologous genes in deep subseafloor sedimentary metagenomes.</title>
        <authorList>
            <person name="Kawai M."/>
            <person name="Futagami T."/>
            <person name="Toyoda A."/>
            <person name="Takaki Y."/>
            <person name="Nishi S."/>
            <person name="Hori S."/>
            <person name="Arai W."/>
            <person name="Tsubouchi T."/>
            <person name="Morono Y."/>
            <person name="Uchiyama I."/>
            <person name="Ito T."/>
            <person name="Fujiyama A."/>
            <person name="Inagaki F."/>
            <person name="Takami H."/>
        </authorList>
    </citation>
    <scope>NUCLEOTIDE SEQUENCE</scope>
    <source>
        <strain evidence="1">Expedition CK06-06</strain>
    </source>
</reference>
<dbReference type="AlphaFoldDB" id="X1RYD6"/>